<dbReference type="PRINTS" id="PR00727">
    <property type="entry name" value="LEADERPTASE"/>
</dbReference>
<comment type="caution">
    <text evidence="9">The sequence shown here is derived from an EMBL/GenBank/DDBJ whole genome shotgun (WGS) entry which is preliminary data.</text>
</comment>
<feature type="active site" evidence="6">
    <location>
        <position position="86"/>
    </location>
</feature>
<evidence type="ECO:0000256" key="1">
    <source>
        <dbReference type="ARBA" id="ARBA00000677"/>
    </source>
</evidence>
<evidence type="ECO:0000256" key="3">
    <source>
        <dbReference type="ARBA" id="ARBA00009370"/>
    </source>
</evidence>
<organism evidence="9 10">
    <name type="scientific">Bombilactobacillus mellifer</name>
    <dbReference type="NCBI Taxonomy" id="1218492"/>
    <lineage>
        <taxon>Bacteria</taxon>
        <taxon>Bacillati</taxon>
        <taxon>Bacillota</taxon>
        <taxon>Bacilli</taxon>
        <taxon>Lactobacillales</taxon>
        <taxon>Lactobacillaceae</taxon>
        <taxon>Bombilactobacillus</taxon>
    </lineage>
</organism>
<comment type="similarity">
    <text evidence="3 7">Belongs to the peptidase S26 family.</text>
</comment>
<feature type="domain" description="Peptidase S26" evidence="8">
    <location>
        <begin position="21"/>
        <end position="181"/>
    </location>
</feature>
<dbReference type="PANTHER" id="PTHR43390:SF1">
    <property type="entry name" value="CHLOROPLAST PROCESSING PEPTIDASE"/>
    <property type="match status" value="1"/>
</dbReference>
<dbReference type="GO" id="GO:0005886">
    <property type="term" value="C:plasma membrane"/>
    <property type="evidence" value="ECO:0007669"/>
    <property type="project" value="UniProtKB-SubCell"/>
</dbReference>
<dbReference type="RefSeq" id="WP_046315673.1">
    <property type="nucleotide sequence ID" value="NZ_JBHSZT010000003.1"/>
</dbReference>
<dbReference type="EC" id="3.4.21.89" evidence="4 7"/>
<dbReference type="NCBIfam" id="TIGR02227">
    <property type="entry name" value="sigpep_I_bact"/>
    <property type="match status" value="1"/>
</dbReference>
<dbReference type="CDD" id="cd06530">
    <property type="entry name" value="S26_SPase_I"/>
    <property type="match status" value="1"/>
</dbReference>
<keyword evidence="5 7" id="KW-0378">Hydrolase</keyword>
<dbReference type="GO" id="GO:0009003">
    <property type="term" value="F:signal peptidase activity"/>
    <property type="evidence" value="ECO:0007669"/>
    <property type="project" value="UniProtKB-EC"/>
</dbReference>
<dbReference type="SUPFAM" id="SSF51306">
    <property type="entry name" value="LexA/Signal peptidase"/>
    <property type="match status" value="1"/>
</dbReference>
<dbReference type="AlphaFoldDB" id="A0A0F4LYD8"/>
<reference evidence="9 10" key="1">
    <citation type="submission" date="2015-01" db="EMBL/GenBank/DDBJ databases">
        <title>Comparative genomics of the lactic acid bacteria isolated from the honey bee gut.</title>
        <authorList>
            <person name="Ellegaard K.M."/>
            <person name="Tamarit D."/>
            <person name="Javelind E."/>
            <person name="Olofsson T."/>
            <person name="Andersson S.G."/>
            <person name="Vasquez A."/>
        </authorList>
    </citation>
    <scope>NUCLEOTIDE SEQUENCE [LARGE SCALE GENOMIC DNA]</scope>
    <source>
        <strain evidence="9 10">Bin4</strain>
    </source>
</reference>
<dbReference type="HOGENOM" id="CLU_028723_5_0_9"/>
<protein>
    <recommendedName>
        <fullName evidence="4 7">Signal peptidase I</fullName>
        <ecNumber evidence="4 7">3.4.21.89</ecNumber>
    </recommendedName>
</protein>
<dbReference type="EMBL" id="JXJQ01000005">
    <property type="protein sequence ID" value="KJY62556.1"/>
    <property type="molecule type" value="Genomic_DNA"/>
</dbReference>
<evidence type="ECO:0000313" key="10">
    <source>
        <dbReference type="Proteomes" id="UP000033558"/>
    </source>
</evidence>
<gene>
    <name evidence="9" type="ORF">JG30_03450</name>
</gene>
<evidence type="ECO:0000259" key="8">
    <source>
        <dbReference type="Pfam" id="PF10502"/>
    </source>
</evidence>
<evidence type="ECO:0000256" key="5">
    <source>
        <dbReference type="ARBA" id="ARBA00022801"/>
    </source>
</evidence>
<keyword evidence="10" id="KW-1185">Reference proteome</keyword>
<keyword evidence="7" id="KW-1133">Transmembrane helix</keyword>
<dbReference type="Proteomes" id="UP000033558">
    <property type="component" value="Unassembled WGS sequence"/>
</dbReference>
<dbReference type="Pfam" id="PF10502">
    <property type="entry name" value="Peptidase_S26"/>
    <property type="match status" value="1"/>
</dbReference>
<dbReference type="Gene3D" id="2.10.109.10">
    <property type="entry name" value="Umud Fragment, subunit A"/>
    <property type="match status" value="1"/>
</dbReference>
<keyword evidence="7" id="KW-0645">Protease</keyword>
<evidence type="ECO:0000256" key="6">
    <source>
        <dbReference type="PIRSR" id="PIRSR600223-1"/>
    </source>
</evidence>
<name>A0A0F4LYD8_9LACO</name>
<dbReference type="GO" id="GO:0004252">
    <property type="term" value="F:serine-type endopeptidase activity"/>
    <property type="evidence" value="ECO:0007669"/>
    <property type="project" value="InterPro"/>
</dbReference>
<evidence type="ECO:0000313" key="9">
    <source>
        <dbReference type="EMBL" id="KJY62556.1"/>
    </source>
</evidence>
<feature type="active site" evidence="6">
    <location>
        <position position="46"/>
    </location>
</feature>
<dbReference type="InterPro" id="IPR019533">
    <property type="entry name" value="Peptidase_S26"/>
</dbReference>
<keyword evidence="7" id="KW-0812">Transmembrane</keyword>
<accession>A0A0F4LYD8</accession>
<keyword evidence="7" id="KW-0472">Membrane</keyword>
<proteinExistence type="inferred from homology"/>
<evidence type="ECO:0000256" key="4">
    <source>
        <dbReference type="ARBA" id="ARBA00013208"/>
    </source>
</evidence>
<dbReference type="InterPro" id="IPR036286">
    <property type="entry name" value="LexA/Signal_pep-like_sf"/>
</dbReference>
<dbReference type="STRING" id="1218492.JG30_03450"/>
<dbReference type="InterPro" id="IPR019758">
    <property type="entry name" value="Pept_S26A_signal_pept_1_CS"/>
</dbReference>
<feature type="transmembrane region" description="Helical" evidence="7">
    <location>
        <begin position="21"/>
        <end position="40"/>
    </location>
</feature>
<dbReference type="GO" id="GO:0006465">
    <property type="term" value="P:signal peptide processing"/>
    <property type="evidence" value="ECO:0007669"/>
    <property type="project" value="InterPro"/>
</dbReference>
<dbReference type="PROSITE" id="PS00761">
    <property type="entry name" value="SPASE_I_3"/>
    <property type="match status" value="1"/>
</dbReference>
<dbReference type="PANTHER" id="PTHR43390">
    <property type="entry name" value="SIGNAL PEPTIDASE I"/>
    <property type="match status" value="1"/>
</dbReference>
<dbReference type="InterPro" id="IPR000223">
    <property type="entry name" value="Pept_S26A_signal_pept_1"/>
</dbReference>
<sequence>MKRWKTWVRKNQFAIKLEAGILLTIIVLTYLITHVVWFNGTVAGKSMEPNFYKGDHYFASQTATIRRGDIVVINPPGSSQQKLFIKRVIALPHDQISSHDDTTYINHHAIAEPYLDPYKARLRPGMLLTKNFTLHKLFGIRRVPQNSYFVMGDNRRQSVDSRHFNAVNRRDIIGVVKLRFWPLNRWTIY</sequence>
<dbReference type="PATRIC" id="fig|1218492.5.peg.467"/>
<evidence type="ECO:0000256" key="2">
    <source>
        <dbReference type="ARBA" id="ARBA00004401"/>
    </source>
</evidence>
<comment type="catalytic activity">
    <reaction evidence="1 7">
        <text>Cleavage of hydrophobic, N-terminal signal or leader sequences from secreted and periplasmic proteins.</text>
        <dbReference type="EC" id="3.4.21.89"/>
    </reaction>
</comment>
<comment type="subcellular location">
    <subcellularLocation>
        <location evidence="2">Cell membrane</location>
        <topology evidence="2">Single-pass type II membrane protein</topology>
    </subcellularLocation>
    <subcellularLocation>
        <location evidence="7">Membrane</location>
        <topology evidence="7">Single-pass type II membrane protein</topology>
    </subcellularLocation>
</comment>
<evidence type="ECO:0000256" key="7">
    <source>
        <dbReference type="RuleBase" id="RU362042"/>
    </source>
</evidence>